<evidence type="ECO:0000256" key="1">
    <source>
        <dbReference type="SAM" id="MobiDB-lite"/>
    </source>
</evidence>
<comment type="caution">
    <text evidence="2">The sequence shown here is derived from an EMBL/GenBank/DDBJ whole genome shotgun (WGS) entry which is preliminary data.</text>
</comment>
<dbReference type="Proteomes" id="UP000283895">
    <property type="component" value="Unassembled WGS sequence"/>
</dbReference>
<organism evidence="2 3">
    <name type="scientific">Cytospora schulzeri</name>
    <dbReference type="NCBI Taxonomy" id="448051"/>
    <lineage>
        <taxon>Eukaryota</taxon>
        <taxon>Fungi</taxon>
        <taxon>Dikarya</taxon>
        <taxon>Ascomycota</taxon>
        <taxon>Pezizomycotina</taxon>
        <taxon>Sordariomycetes</taxon>
        <taxon>Sordariomycetidae</taxon>
        <taxon>Diaporthales</taxon>
        <taxon>Cytosporaceae</taxon>
        <taxon>Cytospora</taxon>
    </lineage>
</organism>
<sequence>MAGSQLAVFDQLVTKGRALHADLLHSVRTNGHRYIKLPEISPFYTTRLDLPHMPGLPESRKDNLRMAGHPADDYVLAQVENVGVPAGQPPYQNYVHKNGRAILCIYNFAASDQLLGTSARMYWPDLMAVAISRVMASSGGDPKSLEAIWRMAIIYYDTLSVIRDAMARRQIPEWGWVDIQAGEDDFFALLATDNGKGNARMLAAYPQMFGRKTISRVRVFNNQLCWFLEEMSIPEPSAAAPEASSTPSRKERRRLKRQSLASGSTADLPP</sequence>
<gene>
    <name evidence="2" type="ORF">VMCG_06103</name>
</gene>
<dbReference type="AlphaFoldDB" id="A0A423WGF4"/>
<reference evidence="2 3" key="1">
    <citation type="submission" date="2015-09" db="EMBL/GenBank/DDBJ databases">
        <title>Host preference determinants of Valsa canker pathogens revealed by comparative genomics.</title>
        <authorList>
            <person name="Yin Z."/>
            <person name="Huang L."/>
        </authorList>
    </citation>
    <scope>NUCLEOTIDE SEQUENCE [LARGE SCALE GENOMIC DNA]</scope>
    <source>
        <strain evidence="2 3">03-1</strain>
    </source>
</reference>
<feature type="compositionally biased region" description="Polar residues" evidence="1">
    <location>
        <begin position="259"/>
        <end position="270"/>
    </location>
</feature>
<dbReference type="EMBL" id="LKEA01000017">
    <property type="protein sequence ID" value="ROW02444.1"/>
    <property type="molecule type" value="Genomic_DNA"/>
</dbReference>
<proteinExistence type="predicted"/>
<protein>
    <submittedName>
        <fullName evidence="2">Uncharacterized protein</fullName>
    </submittedName>
</protein>
<name>A0A423WGF4_9PEZI</name>
<feature type="compositionally biased region" description="Low complexity" evidence="1">
    <location>
        <begin position="236"/>
        <end position="247"/>
    </location>
</feature>
<evidence type="ECO:0000313" key="2">
    <source>
        <dbReference type="EMBL" id="ROW02444.1"/>
    </source>
</evidence>
<accession>A0A423WGF4</accession>
<feature type="region of interest" description="Disordered" evidence="1">
    <location>
        <begin position="236"/>
        <end position="270"/>
    </location>
</feature>
<keyword evidence="3" id="KW-1185">Reference proteome</keyword>
<evidence type="ECO:0000313" key="3">
    <source>
        <dbReference type="Proteomes" id="UP000283895"/>
    </source>
</evidence>
<dbReference type="OrthoDB" id="5236662at2759"/>